<keyword evidence="2" id="KW-0812">Transmembrane</keyword>
<reference evidence="3 4" key="1">
    <citation type="submission" date="2018-12" db="EMBL/GenBank/DDBJ databases">
        <title>Complete Genome Sequence of the Corallopyronin A producing Myxobacterium Corallococcus coralloides B035.</title>
        <authorList>
            <person name="Bouhired S.M."/>
            <person name="Rupp O."/>
            <person name="Blom J."/>
            <person name="Schaeberle T.F."/>
            <person name="Kehraus S."/>
            <person name="Schiefer A."/>
            <person name="Pfarr K."/>
            <person name="Goesmann A."/>
            <person name="Hoerauf A."/>
            <person name="Koenig G.M."/>
        </authorList>
    </citation>
    <scope>NUCLEOTIDE SEQUENCE [LARGE SCALE GENOMIC DNA]</scope>
    <source>
        <strain evidence="3 4">B035</strain>
    </source>
</reference>
<dbReference type="EMBL" id="CP034669">
    <property type="protein sequence ID" value="QAT82300.1"/>
    <property type="molecule type" value="Genomic_DNA"/>
</dbReference>
<feature type="compositionally biased region" description="Basic and acidic residues" evidence="1">
    <location>
        <begin position="93"/>
        <end position="117"/>
    </location>
</feature>
<accession>A0A410RK62</accession>
<evidence type="ECO:0000256" key="1">
    <source>
        <dbReference type="SAM" id="MobiDB-lite"/>
    </source>
</evidence>
<protein>
    <submittedName>
        <fullName evidence="3">Uncharacterized protein</fullName>
    </submittedName>
</protein>
<dbReference type="Proteomes" id="UP000288758">
    <property type="component" value="Chromosome"/>
</dbReference>
<feature type="region of interest" description="Disordered" evidence="1">
    <location>
        <begin position="93"/>
        <end position="127"/>
    </location>
</feature>
<keyword evidence="2" id="KW-1133">Transmembrane helix</keyword>
<evidence type="ECO:0000256" key="2">
    <source>
        <dbReference type="SAM" id="Phobius"/>
    </source>
</evidence>
<dbReference type="AlphaFoldDB" id="A0A410RK62"/>
<evidence type="ECO:0000313" key="4">
    <source>
        <dbReference type="Proteomes" id="UP000288758"/>
    </source>
</evidence>
<keyword evidence="2" id="KW-0472">Membrane</keyword>
<evidence type="ECO:0000313" key="3">
    <source>
        <dbReference type="EMBL" id="QAT82300.1"/>
    </source>
</evidence>
<organism evidence="3 4">
    <name type="scientific">Corallococcus coralloides</name>
    <name type="common">Myxococcus coralloides</name>
    <dbReference type="NCBI Taxonomy" id="184914"/>
    <lineage>
        <taxon>Bacteria</taxon>
        <taxon>Pseudomonadati</taxon>
        <taxon>Myxococcota</taxon>
        <taxon>Myxococcia</taxon>
        <taxon>Myxococcales</taxon>
        <taxon>Cystobacterineae</taxon>
        <taxon>Myxococcaceae</taxon>
        <taxon>Corallococcus</taxon>
    </lineage>
</organism>
<feature type="transmembrane region" description="Helical" evidence="2">
    <location>
        <begin position="63"/>
        <end position="90"/>
    </location>
</feature>
<gene>
    <name evidence="3" type="ORF">EJ065_0694</name>
</gene>
<sequence>MWGVPAALWQRCGPCLSIAKAGVPGVADTGGDGQGDKVPQGVSAQACGRGRRDALLEVEVVQMLIVGALVVGIVVMMLVVGGVIVGGALAHKNAREDEARWAREDAERASRRDRDRSGPMGGEPVHA</sequence>
<name>A0A410RK62_CORCK</name>
<proteinExistence type="predicted"/>